<dbReference type="EMBL" id="SMOL01000781">
    <property type="protein sequence ID" value="KAB2595280.1"/>
    <property type="molecule type" value="Genomic_DNA"/>
</dbReference>
<accession>A0A5N5F261</accession>
<sequence length="129" mass="14683">MAKYKKDEFDHSEIEPSPIDCFKKFHVIIYKEVIGGPSHGHLLGVGACFSTKDAYPSNSQSCNKRMCLEREETHEQLKDQVNTLTNKLNSLLELVERVMTNNSNNYARLGPSASMENVESWSDAQHEHQ</sequence>
<reference evidence="2 3" key="3">
    <citation type="submission" date="2019-11" db="EMBL/GenBank/DDBJ databases">
        <title>A de novo genome assembly of a pear dwarfing rootstock.</title>
        <authorList>
            <person name="Wang F."/>
            <person name="Wang J."/>
            <person name="Li S."/>
            <person name="Zhang Y."/>
            <person name="Fang M."/>
            <person name="Ma L."/>
            <person name="Zhao Y."/>
            <person name="Jiang S."/>
        </authorList>
    </citation>
    <scope>NUCLEOTIDE SEQUENCE [LARGE SCALE GENOMIC DNA]</scope>
    <source>
        <strain evidence="2">S2</strain>
        <tissue evidence="2">Leaf</tissue>
    </source>
</reference>
<organism evidence="2 3">
    <name type="scientific">Pyrus ussuriensis x Pyrus communis</name>
    <dbReference type="NCBI Taxonomy" id="2448454"/>
    <lineage>
        <taxon>Eukaryota</taxon>
        <taxon>Viridiplantae</taxon>
        <taxon>Streptophyta</taxon>
        <taxon>Embryophyta</taxon>
        <taxon>Tracheophyta</taxon>
        <taxon>Spermatophyta</taxon>
        <taxon>Magnoliopsida</taxon>
        <taxon>eudicotyledons</taxon>
        <taxon>Gunneridae</taxon>
        <taxon>Pentapetalae</taxon>
        <taxon>rosids</taxon>
        <taxon>fabids</taxon>
        <taxon>Rosales</taxon>
        <taxon>Rosaceae</taxon>
        <taxon>Amygdaloideae</taxon>
        <taxon>Maleae</taxon>
        <taxon>Pyrus</taxon>
    </lineage>
</organism>
<gene>
    <name evidence="2" type="ORF">D8674_030730</name>
</gene>
<keyword evidence="3" id="KW-1185">Reference proteome</keyword>
<dbReference type="Proteomes" id="UP000327157">
    <property type="component" value="Chromosome 7"/>
</dbReference>
<feature type="coiled-coil region" evidence="1">
    <location>
        <begin position="67"/>
        <end position="94"/>
    </location>
</feature>
<protein>
    <submittedName>
        <fullName evidence="2">Uncharacterized protein</fullName>
    </submittedName>
</protein>
<evidence type="ECO:0000313" key="3">
    <source>
        <dbReference type="Proteomes" id="UP000327157"/>
    </source>
</evidence>
<name>A0A5N5F261_9ROSA</name>
<evidence type="ECO:0000313" key="2">
    <source>
        <dbReference type="EMBL" id="KAB2595280.1"/>
    </source>
</evidence>
<reference evidence="3" key="2">
    <citation type="submission" date="2019-10" db="EMBL/GenBank/DDBJ databases">
        <title>A de novo genome assembly of a pear dwarfing rootstock.</title>
        <authorList>
            <person name="Wang F."/>
            <person name="Wang J."/>
            <person name="Li S."/>
            <person name="Zhang Y."/>
            <person name="Fang M."/>
            <person name="Ma L."/>
            <person name="Zhao Y."/>
            <person name="Jiang S."/>
        </authorList>
    </citation>
    <scope>NUCLEOTIDE SEQUENCE [LARGE SCALE GENOMIC DNA]</scope>
</reference>
<dbReference type="AlphaFoldDB" id="A0A5N5F261"/>
<proteinExistence type="predicted"/>
<dbReference type="OrthoDB" id="1166551at2759"/>
<evidence type="ECO:0000256" key="1">
    <source>
        <dbReference type="SAM" id="Coils"/>
    </source>
</evidence>
<keyword evidence="1" id="KW-0175">Coiled coil</keyword>
<reference evidence="2 3" key="1">
    <citation type="submission" date="2019-09" db="EMBL/GenBank/DDBJ databases">
        <authorList>
            <person name="Ou C."/>
        </authorList>
    </citation>
    <scope>NUCLEOTIDE SEQUENCE [LARGE SCALE GENOMIC DNA]</scope>
    <source>
        <strain evidence="2">S2</strain>
        <tissue evidence="2">Leaf</tissue>
    </source>
</reference>
<comment type="caution">
    <text evidence="2">The sequence shown here is derived from an EMBL/GenBank/DDBJ whole genome shotgun (WGS) entry which is preliminary data.</text>
</comment>